<dbReference type="KEGG" id="pco:PHACADRAFT_249828"/>
<dbReference type="Pfam" id="PF16944">
    <property type="entry name" value="KCH"/>
    <property type="match status" value="1"/>
</dbReference>
<evidence type="ECO:0008006" key="4">
    <source>
        <dbReference type="Google" id="ProtNLM"/>
    </source>
</evidence>
<dbReference type="AlphaFoldDB" id="K5WJT8"/>
<dbReference type="EMBL" id="JH930469">
    <property type="protein sequence ID" value="EKM59379.1"/>
    <property type="molecule type" value="Genomic_DNA"/>
</dbReference>
<proteinExistence type="predicted"/>
<protein>
    <recommendedName>
        <fullName evidence="4">Vacuole protein</fullName>
    </recommendedName>
</protein>
<organism evidence="2 3">
    <name type="scientific">Phanerochaete carnosa (strain HHB-10118-sp)</name>
    <name type="common">White-rot fungus</name>
    <name type="synonym">Peniophora carnosa</name>
    <dbReference type="NCBI Taxonomy" id="650164"/>
    <lineage>
        <taxon>Eukaryota</taxon>
        <taxon>Fungi</taxon>
        <taxon>Dikarya</taxon>
        <taxon>Basidiomycota</taxon>
        <taxon>Agaricomycotina</taxon>
        <taxon>Agaricomycetes</taxon>
        <taxon>Polyporales</taxon>
        <taxon>Phanerochaetaceae</taxon>
        <taxon>Phanerochaete</taxon>
    </lineage>
</organism>
<name>K5WJT8_PHACS</name>
<gene>
    <name evidence="2" type="ORF">PHACADRAFT_249828</name>
</gene>
<evidence type="ECO:0000313" key="2">
    <source>
        <dbReference type="EMBL" id="EKM59379.1"/>
    </source>
</evidence>
<dbReference type="GeneID" id="18914763"/>
<dbReference type="Proteomes" id="UP000008370">
    <property type="component" value="Unassembled WGS sequence"/>
</dbReference>
<dbReference type="RefSeq" id="XP_007391941.1">
    <property type="nucleotide sequence ID" value="XM_007391879.1"/>
</dbReference>
<feature type="transmembrane region" description="Helical" evidence="1">
    <location>
        <begin position="222"/>
        <end position="245"/>
    </location>
</feature>
<keyword evidence="1" id="KW-0472">Membrane</keyword>
<accession>K5WJT8</accession>
<keyword evidence="3" id="KW-1185">Reference proteome</keyword>
<dbReference type="OrthoDB" id="2128042at2759"/>
<dbReference type="GO" id="GO:0005886">
    <property type="term" value="C:plasma membrane"/>
    <property type="evidence" value="ECO:0007669"/>
    <property type="project" value="InterPro"/>
</dbReference>
<feature type="transmembrane region" description="Helical" evidence="1">
    <location>
        <begin position="37"/>
        <end position="58"/>
    </location>
</feature>
<keyword evidence="1" id="KW-0812">Transmembrane</keyword>
<dbReference type="InParanoid" id="K5WJT8"/>
<dbReference type="GO" id="GO:0015079">
    <property type="term" value="F:potassium ion transmembrane transporter activity"/>
    <property type="evidence" value="ECO:0007669"/>
    <property type="project" value="InterPro"/>
</dbReference>
<keyword evidence="1" id="KW-1133">Transmembrane helix</keyword>
<dbReference type="PANTHER" id="PTHR36424:SF1">
    <property type="entry name" value="LOW AFFINITY K(+) TRANSPORTER 1-RELATED"/>
    <property type="match status" value="1"/>
</dbReference>
<dbReference type="InterPro" id="IPR031606">
    <property type="entry name" value="Kch1/2"/>
</dbReference>
<evidence type="ECO:0000313" key="3">
    <source>
        <dbReference type="Proteomes" id="UP000008370"/>
    </source>
</evidence>
<reference evidence="2 3" key="1">
    <citation type="journal article" date="2012" name="BMC Genomics">
        <title>Comparative genomics of the white-rot fungi, Phanerochaete carnosa and P. chrysosporium, to elucidate the genetic basis of the distinct wood types they colonize.</title>
        <authorList>
            <person name="Suzuki H."/>
            <person name="MacDonald J."/>
            <person name="Syed K."/>
            <person name="Salamov A."/>
            <person name="Hori C."/>
            <person name="Aerts A."/>
            <person name="Henrissat B."/>
            <person name="Wiebenga A."/>
            <person name="vanKuyk P.A."/>
            <person name="Barry K."/>
            <person name="Lindquist E."/>
            <person name="LaButti K."/>
            <person name="Lapidus A."/>
            <person name="Lucas S."/>
            <person name="Coutinho P."/>
            <person name="Gong Y."/>
            <person name="Samejima M."/>
            <person name="Mahadevan R."/>
            <person name="Abou-Zaid M."/>
            <person name="de Vries R.P."/>
            <person name="Igarashi K."/>
            <person name="Yadav J.S."/>
            <person name="Grigoriev I.V."/>
            <person name="Master E.R."/>
        </authorList>
    </citation>
    <scope>NUCLEOTIDE SEQUENCE [LARGE SCALE GENOMIC DNA]</scope>
    <source>
        <strain evidence="2 3">HHB-10118-sp</strain>
    </source>
</reference>
<dbReference type="HOGENOM" id="CLU_028299_1_0_1"/>
<evidence type="ECO:0000256" key="1">
    <source>
        <dbReference type="SAM" id="Phobius"/>
    </source>
</evidence>
<sequence length="536" mass="60225">MCSGGTWKREVVPDHKFDFIDTRDFTDNSFGMRMKYLWLYIIILKGFMVYISDIFTAITMLSTTSWSNAIFNSCPEHSDNGCVAIPFSIGKWLFFGCICFSFLLLAYEAYKAKRIIASRDISYAFTNVMANNYYSLRSYDHFCFFSHISNSTRRMDDFAFFVFFTFKSWKRLLLADGPRQTINALTLYAFYLSKKDDGPWWELSKYFDGNDFITSALTVSTAFTVLVFAGSVLFLIVAGICYIPLLCHIQGNLKEYCCHKVDKRIAEIIKRKNKQRLAKAAALAKKEAAGDFSHLKNKKGELIAQPLPQPTLPNVKLDDDDDSMSIRTRTAAPSVYTGRSDYYYGDRNKENGMGYPQSDYPPMPAYDQPYAHHGDPYAQYNPSVGTLPEEHQYDDNDYGSTANLALSAAPIASAERGNMVSPRPQYGYTQQSHQDLYTYSANPHGTYRGASPGPHAAYRATSPSPNVAYRGTSPGPNVAYGQAYTSEPAYDNGQQQYGRQQVAGSQYQQYAQSGYGYSAQHEHGGVEYSAGQAHAV</sequence>
<dbReference type="PANTHER" id="PTHR36424">
    <property type="entry name" value="PHEROMONE-REGULATED MEMBRANE PROTEIN 6"/>
    <property type="match status" value="1"/>
</dbReference>
<feature type="transmembrane region" description="Helical" evidence="1">
    <location>
        <begin position="92"/>
        <end position="110"/>
    </location>
</feature>